<proteinExistence type="predicted"/>
<dbReference type="Proteomes" id="UP000636479">
    <property type="component" value="Unassembled WGS sequence"/>
</dbReference>
<evidence type="ECO:0000256" key="1">
    <source>
        <dbReference type="SAM" id="MobiDB-lite"/>
    </source>
</evidence>
<evidence type="ECO:0000313" key="3">
    <source>
        <dbReference type="Proteomes" id="UP000636479"/>
    </source>
</evidence>
<dbReference type="AlphaFoldDB" id="A0A8H6S1B3"/>
<dbReference type="GeneID" id="59351995"/>
<reference evidence="2" key="1">
    <citation type="submission" date="2020-05" db="EMBL/GenBank/DDBJ databases">
        <title>Mycena genomes resolve the evolution of fungal bioluminescence.</title>
        <authorList>
            <person name="Tsai I.J."/>
        </authorList>
    </citation>
    <scope>NUCLEOTIDE SEQUENCE</scope>
    <source>
        <strain evidence="2">171206Taipei</strain>
    </source>
</reference>
<gene>
    <name evidence="2" type="ORF">MIND_01301900</name>
</gene>
<dbReference type="RefSeq" id="XP_037213977.1">
    <property type="nucleotide sequence ID" value="XM_037369479.1"/>
</dbReference>
<dbReference type="EMBL" id="JACAZF010000014">
    <property type="protein sequence ID" value="KAF7290617.1"/>
    <property type="molecule type" value="Genomic_DNA"/>
</dbReference>
<sequence>MSFDSSRSFLMSQRAADQGRNMHVFSLSCFPQARMAGGFNLNRIHLTAKTFYRWLYLCDEIINFQRGLKDAVVLRKIRLRTVQALLYAFEEIEGPPIPRDSLQLIEPGIYGIFSADGTPFTRYFCSPVRFHPSFKDQEVQLVWGDPSFKGENDIPINLKVLAGARDKGRCFITGRTDLPTQCVWILPPLATFGRDHSDPMAFDKYKVVDNLITICSALADPFMRNLFAVDVEDNTRIITFDDLPSGSPTLPSHLPTPPSPSTMDYWKYAFIYTLAIFFPAGEVKEDYSNPEYDSNDLIEELQDGYAELAHPKWQSDIGREALAVYWQLACPTESELRDERERRYATELDEDASDEPGYAV</sequence>
<organism evidence="2 3">
    <name type="scientific">Mycena indigotica</name>
    <dbReference type="NCBI Taxonomy" id="2126181"/>
    <lineage>
        <taxon>Eukaryota</taxon>
        <taxon>Fungi</taxon>
        <taxon>Dikarya</taxon>
        <taxon>Basidiomycota</taxon>
        <taxon>Agaricomycotina</taxon>
        <taxon>Agaricomycetes</taxon>
        <taxon>Agaricomycetidae</taxon>
        <taxon>Agaricales</taxon>
        <taxon>Marasmiineae</taxon>
        <taxon>Mycenaceae</taxon>
        <taxon>Mycena</taxon>
    </lineage>
</organism>
<feature type="region of interest" description="Disordered" evidence="1">
    <location>
        <begin position="336"/>
        <end position="360"/>
    </location>
</feature>
<dbReference type="OrthoDB" id="3263651at2759"/>
<name>A0A8H6S1B3_9AGAR</name>
<feature type="compositionally biased region" description="Basic and acidic residues" evidence="1">
    <location>
        <begin position="336"/>
        <end position="346"/>
    </location>
</feature>
<keyword evidence="3" id="KW-1185">Reference proteome</keyword>
<protein>
    <submittedName>
        <fullName evidence="2">Uncharacterized protein</fullName>
    </submittedName>
</protein>
<comment type="caution">
    <text evidence="2">The sequence shown here is derived from an EMBL/GenBank/DDBJ whole genome shotgun (WGS) entry which is preliminary data.</text>
</comment>
<evidence type="ECO:0000313" key="2">
    <source>
        <dbReference type="EMBL" id="KAF7290617.1"/>
    </source>
</evidence>
<accession>A0A8H6S1B3</accession>